<keyword evidence="6 13" id="KW-1133">Transmembrane helix</keyword>
<feature type="repeat" description="ANK" evidence="12">
    <location>
        <begin position="244"/>
        <end position="266"/>
    </location>
</feature>
<keyword evidence="7 12" id="KW-0040">ANK repeat</keyword>
<evidence type="ECO:0000256" key="8">
    <source>
        <dbReference type="ARBA" id="ARBA00023065"/>
    </source>
</evidence>
<evidence type="ECO:0000256" key="1">
    <source>
        <dbReference type="ARBA" id="ARBA00004141"/>
    </source>
</evidence>
<dbReference type="InterPro" id="IPR002110">
    <property type="entry name" value="Ankyrin_rpt"/>
</dbReference>
<evidence type="ECO:0000259" key="14">
    <source>
        <dbReference type="Pfam" id="PF00520"/>
    </source>
</evidence>
<dbReference type="PANTHER" id="PTHR47143">
    <property type="entry name" value="TRANSIENT RECEPTOR POTENTIAL CATION CHANNEL PROTEIN PAINLESS"/>
    <property type="match status" value="1"/>
</dbReference>
<feature type="transmembrane region" description="Helical" evidence="13">
    <location>
        <begin position="504"/>
        <end position="524"/>
    </location>
</feature>
<feature type="repeat" description="ANK" evidence="12">
    <location>
        <begin position="75"/>
        <end position="100"/>
    </location>
</feature>
<feature type="repeat" description="ANK" evidence="12">
    <location>
        <begin position="133"/>
        <end position="165"/>
    </location>
</feature>
<keyword evidence="4 13" id="KW-0812">Transmembrane</keyword>
<feature type="transmembrane region" description="Helical" evidence="13">
    <location>
        <begin position="544"/>
        <end position="566"/>
    </location>
</feature>
<protein>
    <submittedName>
        <fullName evidence="15">Transient receptor potential channel pyrexia</fullName>
    </submittedName>
</protein>
<keyword evidence="15" id="KW-0675">Receptor</keyword>
<evidence type="ECO:0000313" key="16">
    <source>
        <dbReference type="Proteomes" id="UP000242457"/>
    </source>
</evidence>
<sequence length="799" mass="89528">MSAGDDDRSRLIASIENGDVETAMRIFTEKFDKKFLKPVGVFYVTAVQLAAWQGEIELLDLFYKSGADINAMDKIGRCALFHAAHRGNYEVVNWLLEHGAYTENRVGIEACYKKIPGSSSLNIGRNLPTPECWGRTAMHQAVKNNHPEVVKMLVDAGADVNVRDDRGITPLLLAGSKVEKEDSIEISKYNCIIEILVSAKVSINVVHPDTDTTALHSAVLLGSLLATRRLLNGGACPLYQCKSTGSTPLHLAANAGNPEILSILLESISSHQIDIRDNIDRTPLHRASYQGNSKCVEILIDHGGNLAAKTRTGVSVIDAIFAHIPTPVLFLNDILDSCVKMNCNRSSQIVVDFNVLAPKGELQMGVVTSLIAAASSVEQLTILQHPLVETFLWLKWSKLRVFFFTLVFIHALLVLSLSGYSITIQYHQTDCTPLRRILASCSTIIFLHYTIQVLMEPKYYLRQLETWLSFACSVISFTISMNEDHGITTSSGEEGLNARHPPQWILHTISLAILVAWMQMMLLIGRLPMCGNYALMFSTVLKNILKVLLAFVCLIVGFAFSFAVLFHGNDQFRNSWRAVVKTVVMMMGEYEYGDLFSDEKNGSSFLTATSRVVFLAFVMLASIVLMNLMIGLAVNDIQGLEKEKRLNVGDIRDVIARIQGHIRQLLKQAEFVGHLERLTSHRIFRGNWLHPRLARLLDSRRGIPTKITFGYHKCYLHESFPGIPTRLREALFLLATENSRRFERWITCRATNGGRENNNDNDKVELRTLLEQVLLQLRMSHSYGIGYKFPKHIGIIHVH</sequence>
<evidence type="ECO:0000256" key="4">
    <source>
        <dbReference type="ARBA" id="ARBA00022692"/>
    </source>
</evidence>
<evidence type="ECO:0000256" key="12">
    <source>
        <dbReference type="PROSITE-ProRule" id="PRU00023"/>
    </source>
</evidence>
<feature type="repeat" description="ANK" evidence="12">
    <location>
        <begin position="279"/>
        <end position="311"/>
    </location>
</feature>
<proteinExistence type="predicted"/>
<evidence type="ECO:0000256" key="7">
    <source>
        <dbReference type="ARBA" id="ARBA00023043"/>
    </source>
</evidence>
<dbReference type="Gene3D" id="1.25.40.20">
    <property type="entry name" value="Ankyrin repeat-containing domain"/>
    <property type="match status" value="2"/>
</dbReference>
<dbReference type="PRINTS" id="PR01415">
    <property type="entry name" value="ANKYRIN"/>
</dbReference>
<evidence type="ECO:0000256" key="5">
    <source>
        <dbReference type="ARBA" id="ARBA00022737"/>
    </source>
</evidence>
<evidence type="ECO:0000313" key="15">
    <source>
        <dbReference type="EMBL" id="PBC29157.1"/>
    </source>
</evidence>
<name>A0A2A3EBP4_APICC</name>
<organism evidence="15 16">
    <name type="scientific">Apis cerana cerana</name>
    <name type="common">Oriental honeybee</name>
    <dbReference type="NCBI Taxonomy" id="94128"/>
    <lineage>
        <taxon>Eukaryota</taxon>
        <taxon>Metazoa</taxon>
        <taxon>Ecdysozoa</taxon>
        <taxon>Arthropoda</taxon>
        <taxon>Hexapoda</taxon>
        <taxon>Insecta</taxon>
        <taxon>Pterygota</taxon>
        <taxon>Neoptera</taxon>
        <taxon>Endopterygota</taxon>
        <taxon>Hymenoptera</taxon>
        <taxon>Apocrita</taxon>
        <taxon>Aculeata</taxon>
        <taxon>Apoidea</taxon>
        <taxon>Anthophila</taxon>
        <taxon>Apidae</taxon>
        <taxon>Apis</taxon>
    </lineage>
</organism>
<dbReference type="Proteomes" id="UP000242457">
    <property type="component" value="Unassembled WGS sequence"/>
</dbReference>
<evidence type="ECO:0000256" key="11">
    <source>
        <dbReference type="ARBA" id="ARBA00023303"/>
    </source>
</evidence>
<dbReference type="Pfam" id="PF13857">
    <property type="entry name" value="Ank_5"/>
    <property type="match status" value="1"/>
</dbReference>
<dbReference type="SMART" id="SM00248">
    <property type="entry name" value="ANK"/>
    <property type="match status" value="8"/>
</dbReference>
<dbReference type="Pfam" id="PF12796">
    <property type="entry name" value="Ank_2"/>
    <property type="match status" value="2"/>
</dbReference>
<evidence type="ECO:0000256" key="6">
    <source>
        <dbReference type="ARBA" id="ARBA00022989"/>
    </source>
</evidence>
<accession>A0A2A3EBP4</accession>
<feature type="domain" description="Ion transport" evidence="14">
    <location>
        <begin position="403"/>
        <end position="644"/>
    </location>
</feature>
<keyword evidence="16" id="KW-1185">Reference proteome</keyword>
<dbReference type="AlphaFoldDB" id="A0A2A3EBP4"/>
<dbReference type="Pfam" id="PF00520">
    <property type="entry name" value="Ion_trans"/>
    <property type="match status" value="1"/>
</dbReference>
<dbReference type="GO" id="GO:0005216">
    <property type="term" value="F:monoatomic ion channel activity"/>
    <property type="evidence" value="ECO:0007669"/>
    <property type="project" value="InterPro"/>
</dbReference>
<evidence type="ECO:0000256" key="2">
    <source>
        <dbReference type="ARBA" id="ARBA00022448"/>
    </source>
</evidence>
<dbReference type="PANTHER" id="PTHR47143:SF1">
    <property type="entry name" value="ION_TRANS DOMAIN-CONTAINING PROTEIN"/>
    <property type="match status" value="1"/>
</dbReference>
<dbReference type="GO" id="GO:0034703">
    <property type="term" value="C:cation channel complex"/>
    <property type="evidence" value="ECO:0007669"/>
    <property type="project" value="UniProtKB-ARBA"/>
</dbReference>
<keyword evidence="9 13" id="KW-0472">Membrane</keyword>
<dbReference type="OrthoDB" id="5402602at2759"/>
<dbReference type="STRING" id="94128.A0A2A3EBP4"/>
<keyword evidence="2" id="KW-0813">Transport</keyword>
<reference evidence="15 16" key="1">
    <citation type="submission" date="2014-07" db="EMBL/GenBank/DDBJ databases">
        <title>Genomic and transcriptomic analysis on Apis cerana provide comprehensive insights into honey bee biology.</title>
        <authorList>
            <person name="Diao Q."/>
            <person name="Sun L."/>
            <person name="Zheng H."/>
            <person name="Zheng H."/>
            <person name="Xu S."/>
            <person name="Wang S."/>
            <person name="Zeng Z."/>
            <person name="Hu F."/>
            <person name="Su S."/>
            <person name="Wu J."/>
        </authorList>
    </citation>
    <scope>NUCLEOTIDE SEQUENCE [LARGE SCALE GENOMIC DNA]</scope>
    <source>
        <tissue evidence="15">Pupae without intestine</tissue>
    </source>
</reference>
<feature type="transmembrane region" description="Helical" evidence="13">
    <location>
        <begin position="612"/>
        <end position="634"/>
    </location>
</feature>
<feature type="repeat" description="ANK" evidence="12">
    <location>
        <begin position="45"/>
        <end position="74"/>
    </location>
</feature>
<keyword evidence="5" id="KW-0677">Repeat</keyword>
<feature type="transmembrane region" description="Helical" evidence="13">
    <location>
        <begin position="434"/>
        <end position="454"/>
    </location>
</feature>
<gene>
    <name evidence="15" type="ORF">APICC_07064</name>
</gene>
<evidence type="ECO:0000256" key="13">
    <source>
        <dbReference type="SAM" id="Phobius"/>
    </source>
</evidence>
<dbReference type="Gene3D" id="1.10.287.70">
    <property type="match status" value="1"/>
</dbReference>
<dbReference type="InterPro" id="IPR005821">
    <property type="entry name" value="Ion_trans_dom"/>
</dbReference>
<dbReference type="PROSITE" id="PS50297">
    <property type="entry name" value="ANK_REP_REGION"/>
    <property type="match status" value="5"/>
</dbReference>
<evidence type="ECO:0000256" key="10">
    <source>
        <dbReference type="ARBA" id="ARBA00023180"/>
    </source>
</evidence>
<dbReference type="PROSITE" id="PS50088">
    <property type="entry name" value="ANK_REPEAT"/>
    <property type="match status" value="5"/>
</dbReference>
<comment type="subcellular location">
    <subcellularLocation>
        <location evidence="1">Membrane</location>
        <topology evidence="1">Multi-pass membrane protein</topology>
    </subcellularLocation>
</comment>
<dbReference type="EMBL" id="KZ288292">
    <property type="protein sequence ID" value="PBC29157.1"/>
    <property type="molecule type" value="Genomic_DNA"/>
</dbReference>
<keyword evidence="10" id="KW-0325">Glycoprotein</keyword>
<dbReference type="InterPro" id="IPR052076">
    <property type="entry name" value="TRP_cation_channel"/>
</dbReference>
<dbReference type="InterPro" id="IPR036770">
    <property type="entry name" value="Ankyrin_rpt-contain_sf"/>
</dbReference>
<keyword evidence="11" id="KW-0407">Ion channel</keyword>
<evidence type="ECO:0000256" key="9">
    <source>
        <dbReference type="ARBA" id="ARBA00023136"/>
    </source>
</evidence>
<keyword evidence="3" id="KW-0716">Sensory transduction</keyword>
<dbReference type="SUPFAM" id="SSF48403">
    <property type="entry name" value="Ankyrin repeat"/>
    <property type="match status" value="1"/>
</dbReference>
<feature type="transmembrane region" description="Helical" evidence="13">
    <location>
        <begin position="401"/>
        <end position="422"/>
    </location>
</feature>
<evidence type="ECO:0000256" key="3">
    <source>
        <dbReference type="ARBA" id="ARBA00022606"/>
    </source>
</evidence>
<keyword evidence="8" id="KW-0406">Ion transport</keyword>